<reference evidence="1" key="1">
    <citation type="submission" date="2016-01" db="EMBL/GenBank/DDBJ databases">
        <title>Reference transcriptome for the parasite Schistocephalus solidus: insights into the molecular evolution of parasitism.</title>
        <authorList>
            <person name="Hebert F.O."/>
            <person name="Grambauer S."/>
            <person name="Barber I."/>
            <person name="Landry C.R."/>
            <person name="Aubin-Horth N."/>
        </authorList>
    </citation>
    <scope>NUCLEOTIDE SEQUENCE</scope>
</reference>
<proteinExistence type="predicted"/>
<name>A0A0X3PN75_SCHSO</name>
<dbReference type="EMBL" id="GEEE01010046">
    <property type="protein sequence ID" value="JAP53179.1"/>
    <property type="molecule type" value="Transcribed_RNA"/>
</dbReference>
<organism evidence="1">
    <name type="scientific">Schistocephalus solidus</name>
    <name type="common">Tapeworm</name>
    <dbReference type="NCBI Taxonomy" id="70667"/>
    <lineage>
        <taxon>Eukaryota</taxon>
        <taxon>Metazoa</taxon>
        <taxon>Spiralia</taxon>
        <taxon>Lophotrochozoa</taxon>
        <taxon>Platyhelminthes</taxon>
        <taxon>Cestoda</taxon>
        <taxon>Eucestoda</taxon>
        <taxon>Diphyllobothriidea</taxon>
        <taxon>Diphyllobothriidae</taxon>
        <taxon>Schistocephalus</taxon>
    </lineage>
</organism>
<gene>
    <name evidence="1" type="primary">LTOR5</name>
    <name evidence="1" type="ORF">TR157448</name>
</gene>
<accession>A0A0X3PN75</accession>
<sequence length="143" mass="15830">MDENSGDYLRQDYEFALCRAEMYPSYCARKMELLSRSITTTGSSSSVIIRACLKIELKTLDALLSLFPREKIGKPSGSKHSTAVASFSDKISVKYLSNSPSMILIDRGVPVRLSLRAECEKIGLKVFKAIAKNSMEICPQRGA</sequence>
<protein>
    <submittedName>
        <fullName evidence="1">Ragulator complex protein LAMTOR5</fullName>
    </submittedName>
</protein>
<dbReference type="AlphaFoldDB" id="A0A0X3PN75"/>
<evidence type="ECO:0000313" key="1">
    <source>
        <dbReference type="EMBL" id="JAP53179.1"/>
    </source>
</evidence>